<dbReference type="PANTHER" id="PTHR30483">
    <property type="entry name" value="LEUCINE-SPECIFIC-BINDING PROTEIN"/>
    <property type="match status" value="1"/>
</dbReference>
<evidence type="ECO:0000256" key="1">
    <source>
        <dbReference type="ARBA" id="ARBA00010062"/>
    </source>
</evidence>
<evidence type="ECO:0000256" key="5">
    <source>
        <dbReference type="SAM" id="SignalP"/>
    </source>
</evidence>
<dbReference type="PANTHER" id="PTHR30483:SF6">
    <property type="entry name" value="PERIPLASMIC BINDING PROTEIN OF ABC TRANSPORTER FOR NATURAL AMINO ACIDS"/>
    <property type="match status" value="1"/>
</dbReference>
<gene>
    <name evidence="7" type="ORF">FNA67_10565</name>
</gene>
<dbReference type="Pfam" id="PF13458">
    <property type="entry name" value="Peripla_BP_6"/>
    <property type="match status" value="1"/>
</dbReference>
<evidence type="ECO:0000256" key="3">
    <source>
        <dbReference type="ARBA" id="ARBA00022729"/>
    </source>
</evidence>
<dbReference type="KEGG" id="yti:FNA67_10565"/>
<keyword evidence="2" id="KW-0813">Transport</keyword>
<dbReference type="InterPro" id="IPR051010">
    <property type="entry name" value="BCAA_transport"/>
</dbReference>
<keyword evidence="4" id="KW-0029">Amino-acid transport</keyword>
<dbReference type="GO" id="GO:0006865">
    <property type="term" value="P:amino acid transport"/>
    <property type="evidence" value="ECO:0007669"/>
    <property type="project" value="UniProtKB-KW"/>
</dbReference>
<dbReference type="Gene3D" id="3.40.50.2300">
    <property type="match status" value="2"/>
</dbReference>
<feature type="chain" id="PRO_5023034308" evidence="5">
    <location>
        <begin position="26"/>
        <end position="370"/>
    </location>
</feature>
<proteinExistence type="inferred from homology"/>
<keyword evidence="8" id="KW-1185">Reference proteome</keyword>
<organism evidence="7 8">
    <name type="scientific">Paradevosia tibetensis</name>
    <dbReference type="NCBI Taxonomy" id="1447062"/>
    <lineage>
        <taxon>Bacteria</taxon>
        <taxon>Pseudomonadati</taxon>
        <taxon>Pseudomonadota</taxon>
        <taxon>Alphaproteobacteria</taxon>
        <taxon>Hyphomicrobiales</taxon>
        <taxon>Devosiaceae</taxon>
        <taxon>Paradevosia</taxon>
    </lineage>
</organism>
<reference evidence="7 8" key="1">
    <citation type="journal article" date="2015" name="Int. J. Syst. Evol. Microbiol.">
        <title>Youhaiella tibetensis gen. nov., sp. nov., isolated from subsurface sediment.</title>
        <authorList>
            <person name="Wang Y.X."/>
            <person name="Huang F.Q."/>
            <person name="Nogi Y."/>
            <person name="Pang S.J."/>
            <person name="Wang P.K."/>
            <person name="Lv J."/>
        </authorList>
    </citation>
    <scope>NUCLEOTIDE SEQUENCE [LARGE SCALE GENOMIC DNA]</scope>
    <source>
        <strain evidence="8">fig4</strain>
    </source>
</reference>
<evidence type="ECO:0000313" key="7">
    <source>
        <dbReference type="EMBL" id="QEE20583.1"/>
    </source>
</evidence>
<dbReference type="InterPro" id="IPR028081">
    <property type="entry name" value="Leu-bd"/>
</dbReference>
<dbReference type="Proteomes" id="UP000321062">
    <property type="component" value="Chromosome"/>
</dbReference>
<dbReference type="CDD" id="cd06342">
    <property type="entry name" value="PBP1_ABC_LIVBP-like"/>
    <property type="match status" value="1"/>
</dbReference>
<dbReference type="SUPFAM" id="SSF53822">
    <property type="entry name" value="Periplasmic binding protein-like I"/>
    <property type="match status" value="1"/>
</dbReference>
<name>A0A5B9DN84_9HYPH</name>
<protein>
    <submittedName>
        <fullName evidence="7">Branched-chain amino acid ABC transporter substrate-binding protein</fullName>
    </submittedName>
</protein>
<keyword evidence="3 5" id="KW-0732">Signal</keyword>
<evidence type="ECO:0000313" key="8">
    <source>
        <dbReference type="Proteomes" id="UP000321062"/>
    </source>
</evidence>
<evidence type="ECO:0000259" key="6">
    <source>
        <dbReference type="Pfam" id="PF13458"/>
    </source>
</evidence>
<feature type="signal peptide" evidence="5">
    <location>
        <begin position="1"/>
        <end position="25"/>
    </location>
</feature>
<dbReference type="InterPro" id="IPR000709">
    <property type="entry name" value="Leu_Ile_Val-bd"/>
</dbReference>
<comment type="similarity">
    <text evidence="1">Belongs to the leucine-binding protein family.</text>
</comment>
<sequence length="370" mass="38101">MLRLVRNIGIGAALVLAASALPSMAQGLTVGVQVPTTGSEATYGQDMANAIQIAIDEINAAGGILGKQVSEVVGDDACDPQQATNAATKLASSGVVGIVGGYCSGATVPTLKIYGDAKLPFIITAANSTKLIPANPGNAFMINSTGNDQVAKAMEVFTKRGLKSLAIVNEGDAYSQDLAELTRKAWTDAGNTVAAFETVNKGEQDYSAVVTKIKAANPDGVFWTAYYADGGLLIRQLREAGYQGLIAVGDGSNSPDLFKLAGEAAEGVIGFSNPTAEFLPGAKAFADAYMAKFGNAPGPYAPLSYDGMKLLAWAIDKAGTTDSAAVIEALKGADFKDGLAGPISFNKDNTLARSNFIVLEGKNGTWALAE</sequence>
<dbReference type="PRINTS" id="PR00337">
    <property type="entry name" value="LEUILEVALBP"/>
</dbReference>
<evidence type="ECO:0000256" key="4">
    <source>
        <dbReference type="ARBA" id="ARBA00022970"/>
    </source>
</evidence>
<dbReference type="InterPro" id="IPR028082">
    <property type="entry name" value="Peripla_BP_I"/>
</dbReference>
<accession>A0A5B9DN84</accession>
<dbReference type="AlphaFoldDB" id="A0A5B9DN84"/>
<dbReference type="OrthoDB" id="9768099at2"/>
<feature type="domain" description="Leucine-binding protein" evidence="6">
    <location>
        <begin position="28"/>
        <end position="362"/>
    </location>
</feature>
<evidence type="ECO:0000256" key="2">
    <source>
        <dbReference type="ARBA" id="ARBA00022448"/>
    </source>
</evidence>
<dbReference type="EMBL" id="CP041690">
    <property type="protein sequence ID" value="QEE20583.1"/>
    <property type="molecule type" value="Genomic_DNA"/>
</dbReference>